<feature type="signal peptide" evidence="2">
    <location>
        <begin position="1"/>
        <end position="26"/>
    </location>
</feature>
<evidence type="ECO:0000256" key="2">
    <source>
        <dbReference type="SAM" id="SignalP"/>
    </source>
</evidence>
<feature type="region of interest" description="Disordered" evidence="1">
    <location>
        <begin position="33"/>
        <end position="55"/>
    </location>
</feature>
<organism evidence="3 4">
    <name type="scientific">Nocardioides panacis</name>
    <dbReference type="NCBI Taxonomy" id="2849501"/>
    <lineage>
        <taxon>Bacteria</taxon>
        <taxon>Bacillati</taxon>
        <taxon>Actinomycetota</taxon>
        <taxon>Actinomycetes</taxon>
        <taxon>Propionibacteriales</taxon>
        <taxon>Nocardioidaceae</taxon>
        <taxon>Nocardioides</taxon>
    </lineage>
</organism>
<dbReference type="AlphaFoldDB" id="A0A975T0F4"/>
<accession>A0A975T0F4</accession>
<evidence type="ECO:0000313" key="3">
    <source>
        <dbReference type="EMBL" id="QWZ09211.1"/>
    </source>
</evidence>
<dbReference type="Proteomes" id="UP000683575">
    <property type="component" value="Chromosome"/>
</dbReference>
<feature type="chain" id="PRO_5038099647" evidence="2">
    <location>
        <begin position="27"/>
        <end position="552"/>
    </location>
</feature>
<proteinExistence type="predicted"/>
<dbReference type="EMBL" id="CP077062">
    <property type="protein sequence ID" value="QWZ09211.1"/>
    <property type="molecule type" value="Genomic_DNA"/>
</dbReference>
<reference evidence="3" key="1">
    <citation type="submission" date="2021-06" db="EMBL/GenBank/DDBJ databases">
        <title>Complete genome sequence of Nocardioides sp. G188.</title>
        <authorList>
            <person name="Im W.-T."/>
        </authorList>
    </citation>
    <scope>NUCLEOTIDE SEQUENCE</scope>
    <source>
        <strain evidence="3">G188</strain>
    </source>
</reference>
<keyword evidence="2" id="KW-0732">Signal</keyword>
<gene>
    <name evidence="3" type="ORF">KRR39_05310</name>
</gene>
<sequence>MIGQLLTLALTTTLLVGPLGSAVAVADPGPDVTTATTAPAPAPTVGEGTTPEPVQDPATAATRALAGAQDLFAPTTSAPQSRADRPATQPTRDGTLVLRELALRAHDLATPAERRSARHILRRPTDGSNAVGGEPKYTVPAAMVCTATVCVHWVENDANAPTGSDGDPATVPSWVSLTLQTVDAVYTAETAVMGYRTPVPDTAAIDNGGDGRLDVYLANIGDQGLYGYCVPDDTARTSVRAVYGYCVLDNDYAATEFGGTRTPVDNLRVTAAHELFHAVQFAYDWSEDPWLMEGTATWMEDQLFDAVDDNRRYLAGSPLAASDMPLDFATADLRGYGAWLFWRFLSESSGPGNTDDPTMIRYVWEQAAGDAYSLQALQRVLALKGTTIAETLARFGVWNRDPAHYYSEGHAYHASPLLASRTLSRRSPTSHPHTATLYHLGQLFVRYVPSPSLGRHATLRVAVDMPATYRGSLARVIVHHRNGRVVGYPVRLTRSGAGTRLVGFSSHEVSSVELDLINASTRYRCHQNTYESCSGLPLDDALTTRYAAHASR</sequence>
<dbReference type="KEGG" id="nps:KRR39_05310"/>
<evidence type="ECO:0000256" key="1">
    <source>
        <dbReference type="SAM" id="MobiDB-lite"/>
    </source>
</evidence>
<protein>
    <submittedName>
        <fullName evidence="3">Uncharacterized protein</fullName>
    </submittedName>
</protein>
<keyword evidence="4" id="KW-1185">Reference proteome</keyword>
<evidence type="ECO:0000313" key="4">
    <source>
        <dbReference type="Proteomes" id="UP000683575"/>
    </source>
</evidence>
<dbReference type="NCBIfam" id="NF045524">
    <property type="entry name" value="MXAN_6640_HExxH"/>
    <property type="match status" value="1"/>
</dbReference>
<name>A0A975T0F4_9ACTN</name>
<dbReference type="RefSeq" id="WP_216941057.1">
    <property type="nucleotide sequence ID" value="NZ_CP077062.1"/>
</dbReference>